<dbReference type="PANTHER" id="PTHR43567:SF1">
    <property type="entry name" value="FLAVOREDOXIN"/>
    <property type="match status" value="1"/>
</dbReference>
<organism evidence="5">
    <name type="scientific">marine sediment metagenome</name>
    <dbReference type="NCBI Taxonomy" id="412755"/>
    <lineage>
        <taxon>unclassified sequences</taxon>
        <taxon>metagenomes</taxon>
        <taxon>ecological metagenomes</taxon>
    </lineage>
</organism>
<comment type="similarity">
    <text evidence="3">Belongs to the flavoredoxin family.</text>
</comment>
<evidence type="ECO:0000256" key="3">
    <source>
        <dbReference type="ARBA" id="ARBA00038054"/>
    </source>
</evidence>
<sequence>MAVLKRVKNFLAPLPVVLVTTRLRGKDSVSDNIIPISWTGIVESAPHMININISRGKYSWEIIKKTKQFVVAIPGVRHIREVDICGTTHGDKVDKFSLTGFEKMDAGTVDAPLIKQCPINMECTLEDIISFKSHDMFIGKIEATHLDDAFADEEGEPDFKKIDILCYANGNYWDLGHKLEKLFFMKTKK</sequence>
<dbReference type="SMART" id="SM00903">
    <property type="entry name" value="Flavin_Reduct"/>
    <property type="match status" value="1"/>
</dbReference>
<evidence type="ECO:0000313" key="5">
    <source>
        <dbReference type="EMBL" id="GAI77907.1"/>
    </source>
</evidence>
<comment type="cofactor">
    <cofactor evidence="1">
        <name>FMN</name>
        <dbReference type="ChEBI" id="CHEBI:58210"/>
    </cofactor>
</comment>
<dbReference type="SUPFAM" id="SSF50475">
    <property type="entry name" value="FMN-binding split barrel"/>
    <property type="match status" value="1"/>
</dbReference>
<dbReference type="InterPro" id="IPR052174">
    <property type="entry name" value="Flavoredoxin"/>
</dbReference>
<comment type="caution">
    <text evidence="5">The sequence shown here is derived from an EMBL/GenBank/DDBJ whole genome shotgun (WGS) entry which is preliminary data.</text>
</comment>
<dbReference type="InterPro" id="IPR002563">
    <property type="entry name" value="Flavin_Rdtase-like_dom"/>
</dbReference>
<gene>
    <name evidence="5" type="ORF">S12H4_25864</name>
</gene>
<dbReference type="InterPro" id="IPR012349">
    <property type="entry name" value="Split_barrel_FMN-bd"/>
</dbReference>
<keyword evidence="2" id="KW-0285">Flavoprotein</keyword>
<dbReference type="Pfam" id="PF01613">
    <property type="entry name" value="Flavin_Reduct"/>
    <property type="match status" value="1"/>
</dbReference>
<dbReference type="PANTHER" id="PTHR43567">
    <property type="entry name" value="FLAVOREDOXIN-RELATED-RELATED"/>
    <property type="match status" value="1"/>
</dbReference>
<name>X1RAY4_9ZZZZ</name>
<dbReference type="Gene3D" id="2.30.110.10">
    <property type="entry name" value="Electron Transport, Fmn-binding Protein, Chain A"/>
    <property type="match status" value="1"/>
</dbReference>
<dbReference type="GO" id="GO:0010181">
    <property type="term" value="F:FMN binding"/>
    <property type="evidence" value="ECO:0007669"/>
    <property type="project" value="InterPro"/>
</dbReference>
<reference evidence="5" key="1">
    <citation type="journal article" date="2014" name="Front. Microbiol.">
        <title>High frequency of phylogenetically diverse reductive dehalogenase-homologous genes in deep subseafloor sedimentary metagenomes.</title>
        <authorList>
            <person name="Kawai M."/>
            <person name="Futagami T."/>
            <person name="Toyoda A."/>
            <person name="Takaki Y."/>
            <person name="Nishi S."/>
            <person name="Hori S."/>
            <person name="Arai W."/>
            <person name="Tsubouchi T."/>
            <person name="Morono Y."/>
            <person name="Uchiyama I."/>
            <person name="Ito T."/>
            <person name="Fujiyama A."/>
            <person name="Inagaki F."/>
            <person name="Takami H."/>
        </authorList>
    </citation>
    <scope>NUCLEOTIDE SEQUENCE</scope>
    <source>
        <strain evidence="5">Expedition CK06-06</strain>
    </source>
</reference>
<evidence type="ECO:0000259" key="4">
    <source>
        <dbReference type="SMART" id="SM00903"/>
    </source>
</evidence>
<protein>
    <recommendedName>
        <fullName evidence="4">Flavin reductase like domain-containing protein</fullName>
    </recommendedName>
</protein>
<feature type="domain" description="Flavin reductase like" evidence="4">
    <location>
        <begin position="11"/>
        <end position="167"/>
    </location>
</feature>
<accession>X1RAY4</accession>
<proteinExistence type="inferred from homology"/>
<dbReference type="EMBL" id="BARW01014616">
    <property type="protein sequence ID" value="GAI77907.1"/>
    <property type="molecule type" value="Genomic_DNA"/>
</dbReference>
<evidence type="ECO:0000256" key="2">
    <source>
        <dbReference type="ARBA" id="ARBA00022630"/>
    </source>
</evidence>
<evidence type="ECO:0000256" key="1">
    <source>
        <dbReference type="ARBA" id="ARBA00001917"/>
    </source>
</evidence>
<dbReference type="AlphaFoldDB" id="X1RAY4"/>